<dbReference type="HOGENOM" id="CLU_023344_0_0_0"/>
<accession>A9WGF4</accession>
<protein>
    <submittedName>
        <fullName evidence="3">RNA binding S1 domain protein</fullName>
    </submittedName>
</protein>
<dbReference type="GO" id="GO:0051607">
    <property type="term" value="P:defense response to virus"/>
    <property type="evidence" value="ECO:0007669"/>
    <property type="project" value="UniProtKB-KW"/>
</dbReference>
<name>A9WGF4_CHLAA</name>
<organism evidence="3 4">
    <name type="scientific">Chloroflexus aurantiacus (strain ATCC 29366 / DSM 635 / J-10-fl)</name>
    <dbReference type="NCBI Taxonomy" id="324602"/>
    <lineage>
        <taxon>Bacteria</taxon>
        <taxon>Bacillati</taxon>
        <taxon>Chloroflexota</taxon>
        <taxon>Chloroflexia</taxon>
        <taxon>Chloroflexales</taxon>
        <taxon>Chloroflexineae</taxon>
        <taxon>Chloroflexaceae</taxon>
        <taxon>Chloroflexus</taxon>
    </lineage>
</organism>
<dbReference type="NCBIfam" id="TIGR03986">
    <property type="entry name" value="TIGR03986 family CRISPR-associated RAMP protein"/>
    <property type="match status" value="1"/>
</dbReference>
<dbReference type="PROSITE" id="PS50126">
    <property type="entry name" value="S1"/>
    <property type="match status" value="1"/>
</dbReference>
<gene>
    <name evidence="3" type="ordered locus">Caur_2277</name>
</gene>
<feature type="compositionally biased region" description="Low complexity" evidence="1">
    <location>
        <begin position="675"/>
        <end position="687"/>
    </location>
</feature>
<dbReference type="Gene3D" id="2.40.50.140">
    <property type="entry name" value="Nucleic acid-binding proteins"/>
    <property type="match status" value="1"/>
</dbReference>
<dbReference type="Proteomes" id="UP000002008">
    <property type="component" value="Chromosome"/>
</dbReference>
<feature type="region of interest" description="Disordered" evidence="1">
    <location>
        <begin position="420"/>
        <end position="453"/>
    </location>
</feature>
<dbReference type="AlphaFoldDB" id="A9WGF4"/>
<keyword evidence="4" id="KW-1185">Reference proteome</keyword>
<sequence>MNIPRHVNPTKEIARAPYNFVPLPEKIVTIDPDTLPDQDRYDPERHSGTIECVITTASPIYVRAPLTPEEFERQERGEDDQAPWRERVRNKPDFFSIDPDKTPRIPGSSLRGMLRQLVEIISYSKVQWVSEQLLVYRAVGDTTTHGKKYRERIMREDEQRPNRNKKMAWHYTPLVRAGYIKEDRGEFFIRPAREIGGTTFARIRSDSIPAHLSQIPGCKNASKIYFQTGPYDYQDVRGGFLRIKYARVIRASAKPADGLIEGALVRSGPMASKRSEAVIYPPDDQAELIRIPDDLIAAYRDQISQEQESLLGKGGVLRDGQPVFYLMENGQLVFFGHTMMMRLPYQHKPINFVPNELRREEDLDLAEAIFGYSKSQGEGKARAYASRIFVCDALLEPGQSDIWLAAEPVVPKILGSPKPTTFQHYLTQRTPDPQEQERDRNGNPKLVRERNDYTDPTTSVIRGHKLYWHKGEITVADVQEALDKLHDERGREKEHDTQHTQMRPVAAGVRFRWRIHFENLSMEELGALLWALTLPGEAGREYRHSIGMGKPYGMGAIKIDVNLLLENRKQRYQQLFDGENWQEGKTTATDRIPAFVDAFDLFIRSRIGAVQHKSLVEVERIQMLLCLLEWPGPDKALTRYMEIERQDPNIRRGKINEYKDRPVLPDPLHVDPAGRTRSSPARRPSAAKGAELSRPASIDEVSEGMYLEGKVVRVEPGRVVVEILGHEASITRDRLNPPARDLANMEARFPVGKTIRAWVVGFNKQGRLQLTMRKQ</sequence>
<evidence type="ECO:0000259" key="2">
    <source>
        <dbReference type="PROSITE" id="PS50126"/>
    </source>
</evidence>
<dbReference type="RefSeq" id="WP_012258140.1">
    <property type="nucleotide sequence ID" value="NC_010175.1"/>
</dbReference>
<feature type="region of interest" description="Disordered" evidence="1">
    <location>
        <begin position="651"/>
        <end position="695"/>
    </location>
</feature>
<dbReference type="SUPFAM" id="SSF50249">
    <property type="entry name" value="Nucleic acid-binding proteins"/>
    <property type="match status" value="1"/>
</dbReference>
<dbReference type="PATRIC" id="fig|324602.8.peg.2578"/>
<dbReference type="KEGG" id="cau:Caur_2277"/>
<dbReference type="InterPro" id="IPR012340">
    <property type="entry name" value="NA-bd_OB-fold"/>
</dbReference>
<dbReference type="eggNOG" id="COG1337">
    <property type="taxonomic scope" value="Bacteria"/>
</dbReference>
<dbReference type="EnsemblBacteria" id="ABY35486">
    <property type="protein sequence ID" value="ABY35486"/>
    <property type="gene ID" value="Caur_2277"/>
</dbReference>
<dbReference type="GO" id="GO:0003676">
    <property type="term" value="F:nucleic acid binding"/>
    <property type="evidence" value="ECO:0007669"/>
    <property type="project" value="InterPro"/>
</dbReference>
<evidence type="ECO:0000313" key="4">
    <source>
        <dbReference type="Proteomes" id="UP000002008"/>
    </source>
</evidence>
<proteinExistence type="predicted"/>
<dbReference type="InterPro" id="IPR023825">
    <property type="entry name" value="CRISPR-assoc_RAMP_BGP1436"/>
</dbReference>
<evidence type="ECO:0000256" key="1">
    <source>
        <dbReference type="SAM" id="MobiDB-lite"/>
    </source>
</evidence>
<feature type="compositionally biased region" description="Basic and acidic residues" evidence="1">
    <location>
        <begin position="651"/>
        <end position="674"/>
    </location>
</feature>
<dbReference type="InParanoid" id="A9WGF4"/>
<feature type="domain" description="S1 motif" evidence="2">
    <location>
        <begin position="704"/>
        <end position="773"/>
    </location>
</feature>
<dbReference type="EMBL" id="CP000909">
    <property type="protein sequence ID" value="ABY35486.1"/>
    <property type="molecule type" value="Genomic_DNA"/>
</dbReference>
<feature type="compositionally biased region" description="Basic and acidic residues" evidence="1">
    <location>
        <begin position="435"/>
        <end position="453"/>
    </location>
</feature>
<evidence type="ECO:0000313" key="3">
    <source>
        <dbReference type="EMBL" id="ABY35486.1"/>
    </source>
</evidence>
<dbReference type="InterPro" id="IPR003029">
    <property type="entry name" value="S1_domain"/>
</dbReference>
<dbReference type="STRING" id="324602.Caur_2277"/>
<feature type="compositionally biased region" description="Polar residues" evidence="1">
    <location>
        <begin position="420"/>
        <end position="433"/>
    </location>
</feature>
<dbReference type="SMART" id="SM00316">
    <property type="entry name" value="S1"/>
    <property type="match status" value="1"/>
</dbReference>
<reference evidence="4" key="1">
    <citation type="journal article" date="2011" name="BMC Genomics">
        <title>Complete genome sequence of the filamentous anoxygenic phototrophic bacterium Chloroflexus aurantiacus.</title>
        <authorList>
            <person name="Tang K.H."/>
            <person name="Barry K."/>
            <person name="Chertkov O."/>
            <person name="Dalin E."/>
            <person name="Han C.S."/>
            <person name="Hauser L.J."/>
            <person name="Honchak B.M."/>
            <person name="Karbach L.E."/>
            <person name="Land M.L."/>
            <person name="Lapidus A."/>
            <person name="Larimer F.W."/>
            <person name="Mikhailova N."/>
            <person name="Pitluck S."/>
            <person name="Pierson B.K."/>
            <person name="Blankenship R.E."/>
        </authorList>
    </citation>
    <scope>NUCLEOTIDE SEQUENCE [LARGE SCALE GENOMIC DNA]</scope>
    <source>
        <strain evidence="4">ATCC 29366 / DSM 635 / J-10-fl</strain>
    </source>
</reference>